<reference evidence="2 3" key="1">
    <citation type="submission" date="2023-05" db="EMBL/GenBank/DDBJ databases">
        <authorList>
            <person name="Zhang X."/>
        </authorList>
    </citation>
    <scope>NUCLEOTIDE SEQUENCE [LARGE SCALE GENOMIC DNA]</scope>
    <source>
        <strain evidence="2 3">DM2B3-1</strain>
    </source>
</reference>
<keyword evidence="1" id="KW-1133">Transmembrane helix</keyword>
<evidence type="ECO:0000313" key="2">
    <source>
        <dbReference type="EMBL" id="MDJ1496825.1"/>
    </source>
</evidence>
<feature type="transmembrane region" description="Helical" evidence="1">
    <location>
        <begin position="72"/>
        <end position="89"/>
    </location>
</feature>
<protein>
    <recommendedName>
        <fullName evidence="4">Transmembrane protein</fullName>
    </recommendedName>
</protein>
<keyword evidence="1" id="KW-0472">Membrane</keyword>
<dbReference type="EMBL" id="JASJOT010000026">
    <property type="protein sequence ID" value="MDJ1496825.1"/>
    <property type="molecule type" value="Genomic_DNA"/>
</dbReference>
<evidence type="ECO:0008006" key="4">
    <source>
        <dbReference type="Google" id="ProtNLM"/>
    </source>
</evidence>
<feature type="transmembrane region" description="Helical" evidence="1">
    <location>
        <begin position="144"/>
        <end position="164"/>
    </location>
</feature>
<dbReference type="Proteomes" id="UP001228581">
    <property type="component" value="Unassembled WGS sequence"/>
</dbReference>
<comment type="caution">
    <text evidence="2">The sequence shown here is derived from an EMBL/GenBank/DDBJ whole genome shotgun (WGS) entry which is preliminary data.</text>
</comment>
<feature type="transmembrane region" description="Helical" evidence="1">
    <location>
        <begin position="194"/>
        <end position="213"/>
    </location>
</feature>
<accession>A0ABT7CSZ3</accession>
<keyword evidence="1" id="KW-0812">Transmembrane</keyword>
<name>A0ABT7CSZ3_9BACT</name>
<feature type="transmembrane region" description="Helical" evidence="1">
    <location>
        <begin position="41"/>
        <end position="60"/>
    </location>
</feature>
<keyword evidence="3" id="KW-1185">Reference proteome</keyword>
<evidence type="ECO:0000313" key="3">
    <source>
        <dbReference type="Proteomes" id="UP001228581"/>
    </source>
</evidence>
<sequence>MEETERPPRHPVAPAPEKEHLEDLQLDDQNDFYRNLLDSFAPTYLTLISIIEGVFLAMLIQKIDDNLNNIHPLQWMFIINTGIIVIIAWNEYRMGCALFKWVPATMDTLVPFALCILQGFLIWTIPKVSIIEISPNLKLDHVRIWFGSSIFIFVWGIIGYLNMFQRARNEAMFINGREEKINELTLRHLGRYPFIHYCFCVFGIIMFSTIWYICPALPENDNINLILWAQVITCIYLIAFFVKSHLYWEHIIKSALPNRKRVRIRKSK</sequence>
<gene>
    <name evidence="2" type="ORF">QNI19_28075</name>
</gene>
<feature type="transmembrane region" description="Helical" evidence="1">
    <location>
        <begin position="101"/>
        <end position="124"/>
    </location>
</feature>
<proteinExistence type="predicted"/>
<feature type="transmembrane region" description="Helical" evidence="1">
    <location>
        <begin position="225"/>
        <end position="242"/>
    </location>
</feature>
<organism evidence="2 3">
    <name type="scientific">Xanthocytophaga flava</name>
    <dbReference type="NCBI Taxonomy" id="3048013"/>
    <lineage>
        <taxon>Bacteria</taxon>
        <taxon>Pseudomonadati</taxon>
        <taxon>Bacteroidota</taxon>
        <taxon>Cytophagia</taxon>
        <taxon>Cytophagales</taxon>
        <taxon>Rhodocytophagaceae</taxon>
        <taxon>Xanthocytophaga</taxon>
    </lineage>
</organism>
<evidence type="ECO:0000256" key="1">
    <source>
        <dbReference type="SAM" id="Phobius"/>
    </source>
</evidence>
<dbReference type="RefSeq" id="WP_314001909.1">
    <property type="nucleotide sequence ID" value="NZ_JASJOT010000026.1"/>
</dbReference>